<dbReference type="Proteomes" id="UP001279734">
    <property type="component" value="Unassembled WGS sequence"/>
</dbReference>
<comment type="caution">
    <text evidence="2">The sequence shown here is derived from an EMBL/GenBank/DDBJ whole genome shotgun (WGS) entry which is preliminary data.</text>
</comment>
<gene>
    <name evidence="2" type="ORF">Nepgr_010146</name>
</gene>
<reference evidence="2" key="1">
    <citation type="submission" date="2023-05" db="EMBL/GenBank/DDBJ databases">
        <title>Nepenthes gracilis genome sequencing.</title>
        <authorList>
            <person name="Fukushima K."/>
        </authorList>
    </citation>
    <scope>NUCLEOTIDE SEQUENCE</scope>
    <source>
        <strain evidence="2">SING2019-196</strain>
    </source>
</reference>
<sequence length="77" mass="8852">MRLGIQKEYNERSSVASTDLRGREEEEGNGGQRREEQAFEIERNFVPPSPQTLAAVKPYPSLQVFLYEVRGLDCHLK</sequence>
<protein>
    <submittedName>
        <fullName evidence="2">Uncharacterized protein</fullName>
    </submittedName>
</protein>
<evidence type="ECO:0000313" key="2">
    <source>
        <dbReference type="EMBL" id="GMH08306.1"/>
    </source>
</evidence>
<name>A0AAD3SCF1_NEPGR</name>
<accession>A0AAD3SCF1</accession>
<feature type="region of interest" description="Disordered" evidence="1">
    <location>
        <begin position="1"/>
        <end position="36"/>
    </location>
</feature>
<proteinExistence type="predicted"/>
<dbReference type="EMBL" id="BSYO01000008">
    <property type="protein sequence ID" value="GMH08306.1"/>
    <property type="molecule type" value="Genomic_DNA"/>
</dbReference>
<keyword evidence="3" id="KW-1185">Reference proteome</keyword>
<evidence type="ECO:0000256" key="1">
    <source>
        <dbReference type="SAM" id="MobiDB-lite"/>
    </source>
</evidence>
<organism evidence="2 3">
    <name type="scientific">Nepenthes gracilis</name>
    <name type="common">Slender pitcher plant</name>
    <dbReference type="NCBI Taxonomy" id="150966"/>
    <lineage>
        <taxon>Eukaryota</taxon>
        <taxon>Viridiplantae</taxon>
        <taxon>Streptophyta</taxon>
        <taxon>Embryophyta</taxon>
        <taxon>Tracheophyta</taxon>
        <taxon>Spermatophyta</taxon>
        <taxon>Magnoliopsida</taxon>
        <taxon>eudicotyledons</taxon>
        <taxon>Gunneridae</taxon>
        <taxon>Pentapetalae</taxon>
        <taxon>Caryophyllales</taxon>
        <taxon>Nepenthaceae</taxon>
        <taxon>Nepenthes</taxon>
    </lineage>
</organism>
<dbReference type="AlphaFoldDB" id="A0AAD3SCF1"/>
<evidence type="ECO:0000313" key="3">
    <source>
        <dbReference type="Proteomes" id="UP001279734"/>
    </source>
</evidence>